<dbReference type="InterPro" id="IPR023408">
    <property type="entry name" value="MscS_beta-dom_sf"/>
</dbReference>
<reference evidence="12 13" key="1">
    <citation type="submission" date="2019-06" db="EMBL/GenBank/DDBJ databases">
        <title>Sequencing the genomes of 1000 actinobacteria strains.</title>
        <authorList>
            <person name="Klenk H.-P."/>
        </authorList>
    </citation>
    <scope>NUCLEOTIDE SEQUENCE [LARGE SCALE GENOMIC DNA]</scope>
    <source>
        <strain evidence="12 13">DSM 18082</strain>
    </source>
</reference>
<dbReference type="Gene3D" id="3.30.70.100">
    <property type="match status" value="1"/>
</dbReference>
<dbReference type="Pfam" id="PF21088">
    <property type="entry name" value="MS_channel_1st"/>
    <property type="match status" value="1"/>
</dbReference>
<comment type="caution">
    <text evidence="12">The sequence shown here is derived from an EMBL/GenBank/DDBJ whole genome shotgun (WGS) entry which is preliminary data.</text>
</comment>
<evidence type="ECO:0000256" key="1">
    <source>
        <dbReference type="ARBA" id="ARBA00004651"/>
    </source>
</evidence>
<evidence type="ECO:0000256" key="7">
    <source>
        <dbReference type="SAM" id="MobiDB-lite"/>
    </source>
</evidence>
<dbReference type="PANTHER" id="PTHR30460:SF0">
    <property type="entry name" value="MODERATE CONDUCTANCE MECHANOSENSITIVE CHANNEL YBIO"/>
    <property type="match status" value="1"/>
</dbReference>
<dbReference type="GO" id="GO:0008381">
    <property type="term" value="F:mechanosensitive monoatomic ion channel activity"/>
    <property type="evidence" value="ECO:0007669"/>
    <property type="project" value="InterPro"/>
</dbReference>
<dbReference type="InterPro" id="IPR045276">
    <property type="entry name" value="YbiO_bact"/>
</dbReference>
<evidence type="ECO:0000259" key="10">
    <source>
        <dbReference type="Pfam" id="PF21082"/>
    </source>
</evidence>
<feature type="transmembrane region" description="Helical" evidence="8">
    <location>
        <begin position="95"/>
        <end position="115"/>
    </location>
</feature>
<keyword evidence="13" id="KW-1185">Reference proteome</keyword>
<dbReference type="PANTHER" id="PTHR30460">
    <property type="entry name" value="MODERATE CONDUCTANCE MECHANOSENSITIVE CHANNEL YBIO"/>
    <property type="match status" value="1"/>
</dbReference>
<comment type="similarity">
    <text evidence="2">Belongs to the MscS (TC 1.A.23) family.</text>
</comment>
<keyword evidence="5 8" id="KW-1133">Transmembrane helix</keyword>
<dbReference type="Proteomes" id="UP000319514">
    <property type="component" value="Unassembled WGS sequence"/>
</dbReference>
<dbReference type="SUPFAM" id="SSF82689">
    <property type="entry name" value="Mechanosensitive channel protein MscS (YggB), C-terminal domain"/>
    <property type="match status" value="1"/>
</dbReference>
<dbReference type="InterPro" id="IPR011066">
    <property type="entry name" value="MscS_channel_C_sf"/>
</dbReference>
<evidence type="ECO:0000256" key="8">
    <source>
        <dbReference type="SAM" id="Phobius"/>
    </source>
</evidence>
<keyword evidence="4 8" id="KW-0812">Transmembrane</keyword>
<dbReference type="Pfam" id="PF21082">
    <property type="entry name" value="MS_channel_3rd"/>
    <property type="match status" value="1"/>
</dbReference>
<dbReference type="Pfam" id="PF00924">
    <property type="entry name" value="MS_channel_2nd"/>
    <property type="match status" value="1"/>
</dbReference>
<dbReference type="OrthoDB" id="4638917at2"/>
<feature type="domain" description="Mechanosensitive ion channel MscS" evidence="9">
    <location>
        <begin position="118"/>
        <end position="188"/>
    </location>
</feature>
<dbReference type="InterPro" id="IPR049278">
    <property type="entry name" value="MS_channel_C"/>
</dbReference>
<evidence type="ECO:0000256" key="5">
    <source>
        <dbReference type="ARBA" id="ARBA00022989"/>
    </source>
</evidence>
<sequence>MFSNVQPLTDFVDWARSSGLEIVLLVTGALLLTRFATWAGDRITQRIDDSAAETDSLVRSEASKHRHALAQVITWATLVVIYCATAVGIAQRLGVPVTGLVAPAAVAGVALGFGAQRVVQDLLAGFFIITEKQYGFGDLIRLNAPGISDPAIGTVEDVTLRITTIRTADGEVVITPNGQITQVTNLSRDWARSVVDVPVPATADVNRVSDLLHRIGEDAFGDPALQQLMLDPPAIMGVQSIDVDHVSIRVVARTLPGKQFDVGRALRARIAIGLLREGINVTTDLDTAEPTSAGGGVNAPTSTQSGSGAD</sequence>
<dbReference type="InterPro" id="IPR006685">
    <property type="entry name" value="MscS_channel_2nd"/>
</dbReference>
<feature type="domain" description="Mechanosensitive ion channel MscS C-terminal" evidence="10">
    <location>
        <begin position="194"/>
        <end position="280"/>
    </location>
</feature>
<dbReference type="SUPFAM" id="SSF82861">
    <property type="entry name" value="Mechanosensitive channel protein MscS (YggB), transmembrane region"/>
    <property type="match status" value="1"/>
</dbReference>
<dbReference type="GO" id="GO:0005886">
    <property type="term" value="C:plasma membrane"/>
    <property type="evidence" value="ECO:0007669"/>
    <property type="project" value="UniProtKB-SubCell"/>
</dbReference>
<proteinExistence type="inferred from homology"/>
<feature type="region of interest" description="Disordered" evidence="7">
    <location>
        <begin position="286"/>
        <end position="310"/>
    </location>
</feature>
<feature type="transmembrane region" description="Helical" evidence="8">
    <location>
        <begin position="68"/>
        <end position="89"/>
    </location>
</feature>
<dbReference type="EMBL" id="VFOQ01000001">
    <property type="protein sequence ID" value="TQL60937.1"/>
    <property type="molecule type" value="Genomic_DNA"/>
</dbReference>
<evidence type="ECO:0000256" key="4">
    <source>
        <dbReference type="ARBA" id="ARBA00022692"/>
    </source>
</evidence>
<feature type="compositionally biased region" description="Polar residues" evidence="7">
    <location>
        <begin position="299"/>
        <end position="310"/>
    </location>
</feature>
<dbReference type="Gene3D" id="2.30.30.60">
    <property type="match status" value="1"/>
</dbReference>
<dbReference type="AlphaFoldDB" id="A0A542ZKQ4"/>
<keyword evidence="3" id="KW-1003">Cell membrane</keyword>
<evidence type="ECO:0000256" key="2">
    <source>
        <dbReference type="ARBA" id="ARBA00008017"/>
    </source>
</evidence>
<feature type="domain" description="Mechanosensitive ion channel transmembrane helices 2/3" evidence="11">
    <location>
        <begin position="77"/>
        <end position="116"/>
    </location>
</feature>
<evidence type="ECO:0000259" key="11">
    <source>
        <dbReference type="Pfam" id="PF21088"/>
    </source>
</evidence>
<keyword evidence="6 8" id="KW-0472">Membrane</keyword>
<dbReference type="InterPro" id="IPR011014">
    <property type="entry name" value="MscS_channel_TM-2"/>
</dbReference>
<organism evidence="12 13">
    <name type="scientific">Oryzihumus leptocrescens</name>
    <dbReference type="NCBI Taxonomy" id="297536"/>
    <lineage>
        <taxon>Bacteria</taxon>
        <taxon>Bacillati</taxon>
        <taxon>Actinomycetota</taxon>
        <taxon>Actinomycetes</taxon>
        <taxon>Micrococcales</taxon>
        <taxon>Intrasporangiaceae</taxon>
        <taxon>Oryzihumus</taxon>
    </lineage>
</organism>
<evidence type="ECO:0000313" key="12">
    <source>
        <dbReference type="EMBL" id="TQL60937.1"/>
    </source>
</evidence>
<dbReference type="Gene3D" id="1.10.287.1260">
    <property type="match status" value="1"/>
</dbReference>
<evidence type="ECO:0000256" key="6">
    <source>
        <dbReference type="ARBA" id="ARBA00023136"/>
    </source>
</evidence>
<evidence type="ECO:0000256" key="3">
    <source>
        <dbReference type="ARBA" id="ARBA00022475"/>
    </source>
</evidence>
<feature type="transmembrane region" description="Helical" evidence="8">
    <location>
        <begin position="20"/>
        <end position="37"/>
    </location>
</feature>
<name>A0A542ZKQ4_9MICO</name>
<dbReference type="RefSeq" id="WP_141788775.1">
    <property type="nucleotide sequence ID" value="NZ_BAAAKX010000007.1"/>
</dbReference>
<evidence type="ECO:0000259" key="9">
    <source>
        <dbReference type="Pfam" id="PF00924"/>
    </source>
</evidence>
<dbReference type="InterPro" id="IPR010920">
    <property type="entry name" value="LSM_dom_sf"/>
</dbReference>
<dbReference type="InterPro" id="IPR049142">
    <property type="entry name" value="MS_channel_1st"/>
</dbReference>
<dbReference type="SUPFAM" id="SSF50182">
    <property type="entry name" value="Sm-like ribonucleoproteins"/>
    <property type="match status" value="1"/>
</dbReference>
<gene>
    <name evidence="12" type="ORF">FB474_2337</name>
</gene>
<evidence type="ECO:0000313" key="13">
    <source>
        <dbReference type="Proteomes" id="UP000319514"/>
    </source>
</evidence>
<protein>
    <submittedName>
        <fullName evidence="12">Small conductance mechanosensitive channel</fullName>
    </submittedName>
</protein>
<comment type="subcellular location">
    <subcellularLocation>
        <location evidence="1">Cell membrane</location>
        <topology evidence="1">Multi-pass membrane protein</topology>
    </subcellularLocation>
</comment>
<accession>A0A542ZKQ4</accession>